<keyword evidence="2" id="KW-0560">Oxidoreductase</keyword>
<dbReference type="NCBIfam" id="NF005754">
    <property type="entry name" value="PRK07578.1"/>
    <property type="match status" value="1"/>
</dbReference>
<dbReference type="AlphaFoldDB" id="A0A4R0IRF0"/>
<dbReference type="Pfam" id="PF13561">
    <property type="entry name" value="adh_short_C2"/>
    <property type="match status" value="1"/>
</dbReference>
<dbReference type="RefSeq" id="WP_131498189.1">
    <property type="nucleotide sequence ID" value="NZ_SJKC01000003.1"/>
</dbReference>
<dbReference type="PANTHER" id="PTHR43477:SF1">
    <property type="entry name" value="DIHYDROANTICAPSIN 7-DEHYDROGENASE"/>
    <property type="match status" value="1"/>
</dbReference>
<dbReference type="SUPFAM" id="SSF51735">
    <property type="entry name" value="NAD(P)-binding Rossmann-fold domains"/>
    <property type="match status" value="1"/>
</dbReference>
<dbReference type="PANTHER" id="PTHR43477">
    <property type="entry name" value="DIHYDROANTICAPSIN 7-DEHYDROGENASE"/>
    <property type="match status" value="1"/>
</dbReference>
<comment type="caution">
    <text evidence="3">The sequence shown here is derived from an EMBL/GenBank/DDBJ whole genome shotgun (WGS) entry which is preliminary data.</text>
</comment>
<proteinExistence type="inferred from homology"/>
<name>A0A4R0IRF0_9ACTN</name>
<organism evidence="3 4">
    <name type="scientific">Kribbella speibonae</name>
    <dbReference type="NCBI Taxonomy" id="1572660"/>
    <lineage>
        <taxon>Bacteria</taxon>
        <taxon>Bacillati</taxon>
        <taxon>Actinomycetota</taxon>
        <taxon>Actinomycetes</taxon>
        <taxon>Propionibacteriales</taxon>
        <taxon>Kribbellaceae</taxon>
        <taxon>Kribbella</taxon>
    </lineage>
</organism>
<dbReference type="GO" id="GO:0016491">
    <property type="term" value="F:oxidoreductase activity"/>
    <property type="evidence" value="ECO:0007669"/>
    <property type="project" value="UniProtKB-KW"/>
</dbReference>
<comment type="similarity">
    <text evidence="1">Belongs to the short-chain dehydrogenases/reductases (SDR) family.</text>
</comment>
<protein>
    <submittedName>
        <fullName evidence="3">Short chain dehydrogenase</fullName>
    </submittedName>
</protein>
<sequence>MKILQVGASGTVGRAVSAALRERKHDVIEAHRGSAEYPVDITDPESIRALVDAVGEVDAVDAVVSTAGTTPYGPWDDLDRTAWQAGLNSKLLGQVELVRQATRIVRTGGSFTLISGILAREPIRTGSIAAAVNGALEAWVVASAGELWGRFRINTVSPTVLTESAEKYADAFPGYPTVDGAVVGQTYVRSVESMETGQVYRI</sequence>
<dbReference type="InterPro" id="IPR051122">
    <property type="entry name" value="SDR_DHRS6-like"/>
</dbReference>
<evidence type="ECO:0000256" key="2">
    <source>
        <dbReference type="ARBA" id="ARBA00023002"/>
    </source>
</evidence>
<dbReference type="CDD" id="cd11731">
    <property type="entry name" value="Lin1944_like_SDR_c"/>
    <property type="match status" value="1"/>
</dbReference>
<dbReference type="InterPro" id="IPR036291">
    <property type="entry name" value="NAD(P)-bd_dom_sf"/>
</dbReference>
<evidence type="ECO:0000313" key="3">
    <source>
        <dbReference type="EMBL" id="TCC36363.1"/>
    </source>
</evidence>
<dbReference type="Proteomes" id="UP000294225">
    <property type="component" value="Unassembled WGS sequence"/>
</dbReference>
<gene>
    <name evidence="3" type="ORF">E0H92_27350</name>
</gene>
<accession>A0A4R0IRF0</accession>
<evidence type="ECO:0000256" key="1">
    <source>
        <dbReference type="ARBA" id="ARBA00006484"/>
    </source>
</evidence>
<dbReference type="InterPro" id="IPR002347">
    <property type="entry name" value="SDR_fam"/>
</dbReference>
<reference evidence="3 4" key="1">
    <citation type="submission" date="2019-02" db="EMBL/GenBank/DDBJ databases">
        <title>Kribbella capetownensis sp. nov. and Kribbella speibonae sp. nov., isolated from soil.</title>
        <authorList>
            <person name="Curtis S.M."/>
            <person name="Norton I."/>
            <person name="Everest G.J."/>
            <person name="Meyers P.R."/>
        </authorList>
    </citation>
    <scope>NUCLEOTIDE SEQUENCE [LARGE SCALE GENOMIC DNA]</scope>
    <source>
        <strain evidence="3 4">YM55</strain>
    </source>
</reference>
<dbReference type="EMBL" id="SJKC01000003">
    <property type="protein sequence ID" value="TCC36363.1"/>
    <property type="molecule type" value="Genomic_DNA"/>
</dbReference>
<evidence type="ECO:0000313" key="4">
    <source>
        <dbReference type="Proteomes" id="UP000294225"/>
    </source>
</evidence>
<dbReference type="Gene3D" id="3.40.50.720">
    <property type="entry name" value="NAD(P)-binding Rossmann-like Domain"/>
    <property type="match status" value="1"/>
</dbReference>